<dbReference type="Gene3D" id="6.10.250.730">
    <property type="match status" value="1"/>
</dbReference>
<evidence type="ECO:0000313" key="1">
    <source>
        <dbReference type="EMBL" id="APH71985.1"/>
    </source>
</evidence>
<evidence type="ECO:0008006" key="3">
    <source>
        <dbReference type="Google" id="ProtNLM"/>
    </source>
</evidence>
<reference evidence="2" key="1">
    <citation type="submission" date="2016-11" db="EMBL/GenBank/DDBJ databases">
        <title>Mesorhizobium oceanicum sp. nov., isolated from deep seawater in South China Sea.</title>
        <authorList>
            <person name="Fu G.-Y."/>
        </authorList>
    </citation>
    <scope>NUCLEOTIDE SEQUENCE [LARGE SCALE GENOMIC DNA]</scope>
    <source>
        <strain evidence="2">B7</strain>
    </source>
</reference>
<organism evidence="1 2">
    <name type="scientific">Aquibium oceanicum</name>
    <dbReference type="NCBI Taxonomy" id="1670800"/>
    <lineage>
        <taxon>Bacteria</taxon>
        <taxon>Pseudomonadati</taxon>
        <taxon>Pseudomonadota</taxon>
        <taxon>Alphaproteobacteria</taxon>
        <taxon>Hyphomicrobiales</taxon>
        <taxon>Phyllobacteriaceae</taxon>
        <taxon>Aquibium</taxon>
    </lineage>
</organism>
<dbReference type="AlphaFoldDB" id="A0A1L3SRP1"/>
<sequence length="82" mass="8992">MHSRTQFPKPIWLSKGLHGPVVEVDTAERAAELLETWPNGRGKWYIAASRACRAASSGKASPVMAREMFVQAALEAQLPMAQ</sequence>
<dbReference type="Proteomes" id="UP000182840">
    <property type="component" value="Chromosome"/>
</dbReference>
<protein>
    <recommendedName>
        <fullName evidence="3">DUF982 domain-containing protein</fullName>
    </recommendedName>
</protein>
<dbReference type="EMBL" id="CP018171">
    <property type="protein sequence ID" value="APH71985.1"/>
    <property type="molecule type" value="Genomic_DNA"/>
</dbReference>
<keyword evidence="2" id="KW-1185">Reference proteome</keyword>
<gene>
    <name evidence="1" type="ORF">BSQ44_11890</name>
</gene>
<proteinExistence type="predicted"/>
<dbReference type="InterPro" id="IPR010385">
    <property type="entry name" value="DUF982"/>
</dbReference>
<evidence type="ECO:0000313" key="2">
    <source>
        <dbReference type="Proteomes" id="UP000182840"/>
    </source>
</evidence>
<dbReference type="RefSeq" id="WP_072604335.1">
    <property type="nucleotide sequence ID" value="NZ_CP018171.1"/>
</dbReference>
<name>A0A1L3SRP1_9HYPH</name>
<accession>A0A1L3SRP1</accession>
<dbReference type="Pfam" id="PF06169">
    <property type="entry name" value="DUF982"/>
    <property type="match status" value="1"/>
</dbReference>
<dbReference type="KEGG" id="meso:BSQ44_11890"/>